<reference evidence="2" key="1">
    <citation type="submission" date="2021-06" db="EMBL/GenBank/DDBJ databases">
        <authorList>
            <person name="Kallberg Y."/>
            <person name="Tangrot J."/>
            <person name="Rosling A."/>
        </authorList>
    </citation>
    <scope>NUCLEOTIDE SEQUENCE</scope>
    <source>
        <strain evidence="2">IN212</strain>
    </source>
</reference>
<sequence length="80" mass="8423">KIKPMAKTNKNAKTAVDAINAILVPTLVLGVVSVEFVVGTGPPRGESVETFAFDQVKTVPPVSNTARSSRTGTNKNDVLE</sequence>
<evidence type="ECO:0000313" key="2">
    <source>
        <dbReference type="EMBL" id="CAG8756252.1"/>
    </source>
</evidence>
<proteinExistence type="predicted"/>
<name>A0A9N9IZ44_9GLOM</name>
<comment type="caution">
    <text evidence="2">The sequence shown here is derived from an EMBL/GenBank/DDBJ whole genome shotgun (WGS) entry which is preliminary data.</text>
</comment>
<feature type="non-terminal residue" evidence="2">
    <location>
        <position position="80"/>
    </location>
</feature>
<feature type="non-terminal residue" evidence="2">
    <location>
        <position position="1"/>
    </location>
</feature>
<feature type="compositionally biased region" description="Polar residues" evidence="1">
    <location>
        <begin position="61"/>
        <end position="80"/>
    </location>
</feature>
<protein>
    <submittedName>
        <fullName evidence="2">13211_t:CDS:1</fullName>
    </submittedName>
</protein>
<dbReference type="Proteomes" id="UP000789396">
    <property type="component" value="Unassembled WGS sequence"/>
</dbReference>
<dbReference type="AlphaFoldDB" id="A0A9N9IZ44"/>
<accession>A0A9N9IZ44</accession>
<dbReference type="EMBL" id="CAJVPZ010038806">
    <property type="protein sequence ID" value="CAG8756252.1"/>
    <property type="molecule type" value="Genomic_DNA"/>
</dbReference>
<organism evidence="2 3">
    <name type="scientific">Racocetra fulgida</name>
    <dbReference type="NCBI Taxonomy" id="60492"/>
    <lineage>
        <taxon>Eukaryota</taxon>
        <taxon>Fungi</taxon>
        <taxon>Fungi incertae sedis</taxon>
        <taxon>Mucoromycota</taxon>
        <taxon>Glomeromycotina</taxon>
        <taxon>Glomeromycetes</taxon>
        <taxon>Diversisporales</taxon>
        <taxon>Gigasporaceae</taxon>
        <taxon>Racocetra</taxon>
    </lineage>
</organism>
<evidence type="ECO:0000313" key="3">
    <source>
        <dbReference type="Proteomes" id="UP000789396"/>
    </source>
</evidence>
<gene>
    <name evidence="2" type="ORF">RFULGI_LOCUS13968</name>
</gene>
<keyword evidence="3" id="KW-1185">Reference proteome</keyword>
<feature type="region of interest" description="Disordered" evidence="1">
    <location>
        <begin position="60"/>
        <end position="80"/>
    </location>
</feature>
<evidence type="ECO:0000256" key="1">
    <source>
        <dbReference type="SAM" id="MobiDB-lite"/>
    </source>
</evidence>